<comment type="similarity">
    <text evidence="4">Belongs to the inner dynein arm light chain family.</text>
</comment>
<evidence type="ECO:0000256" key="5">
    <source>
        <dbReference type="SAM" id="Coils"/>
    </source>
</evidence>
<dbReference type="EMBL" id="CAJNOM010002039">
    <property type="protein sequence ID" value="CAF1625235.1"/>
    <property type="molecule type" value="Genomic_DNA"/>
</dbReference>
<evidence type="ECO:0000313" key="9">
    <source>
        <dbReference type="Proteomes" id="UP000663877"/>
    </source>
</evidence>
<dbReference type="OrthoDB" id="273640at2759"/>
<dbReference type="EMBL" id="CAJNOI010001706">
    <property type="protein sequence ID" value="CAF1433602.1"/>
    <property type="molecule type" value="Genomic_DNA"/>
</dbReference>
<gene>
    <name evidence="6" type="ORF">BJG266_LOCUS39479</name>
    <name evidence="7" type="ORF">QVE165_LOCUS56380</name>
</gene>
<reference evidence="6" key="1">
    <citation type="submission" date="2021-02" db="EMBL/GenBank/DDBJ databases">
        <authorList>
            <person name="Nowell W R."/>
        </authorList>
    </citation>
    <scope>NUCLEOTIDE SEQUENCE</scope>
</reference>
<feature type="coiled-coil region" evidence="5">
    <location>
        <begin position="116"/>
        <end position="154"/>
    </location>
</feature>
<keyword evidence="2 5" id="KW-0175">Coiled coil</keyword>
<evidence type="ECO:0000313" key="6">
    <source>
        <dbReference type="EMBL" id="CAF1433602.1"/>
    </source>
</evidence>
<dbReference type="InterPro" id="IPR019347">
    <property type="entry name" value="Axonemal_dynein_light_chain"/>
</dbReference>
<protein>
    <submittedName>
        <fullName evidence="6">Uncharacterized protein</fullName>
    </submittedName>
</protein>
<evidence type="ECO:0000313" key="7">
    <source>
        <dbReference type="EMBL" id="CAF1625235.1"/>
    </source>
</evidence>
<dbReference type="AlphaFoldDB" id="A0A815NEG4"/>
<dbReference type="PANTHER" id="PTHR13183:SF0">
    <property type="entry name" value="AXONEMAL DYNEIN LIGHT INTERMEDIATE POLYPEPTIDE 1"/>
    <property type="match status" value="1"/>
</dbReference>
<accession>A0A815NEG4</accession>
<evidence type="ECO:0000256" key="4">
    <source>
        <dbReference type="ARBA" id="ARBA00038114"/>
    </source>
</evidence>
<dbReference type="PANTHER" id="PTHR13183">
    <property type="entry name" value="AXONEMAL INNER ARM DYNEIN LIGHT CHAIN 28"/>
    <property type="match status" value="1"/>
</dbReference>
<dbReference type="GO" id="GO:0005930">
    <property type="term" value="C:axoneme"/>
    <property type="evidence" value="ECO:0007669"/>
    <property type="project" value="TreeGrafter"/>
</dbReference>
<dbReference type="Pfam" id="PF10211">
    <property type="entry name" value="Ax_dynein_light"/>
    <property type="match status" value="1"/>
</dbReference>
<name>A0A815NEG4_9BILA</name>
<dbReference type="GO" id="GO:0030286">
    <property type="term" value="C:dynein complex"/>
    <property type="evidence" value="ECO:0007669"/>
    <property type="project" value="UniProtKB-KW"/>
</dbReference>
<dbReference type="Proteomes" id="UP000663877">
    <property type="component" value="Unassembled WGS sequence"/>
</dbReference>
<evidence type="ECO:0000256" key="1">
    <source>
        <dbReference type="ARBA" id="ARBA00023017"/>
    </source>
</evidence>
<comment type="caution">
    <text evidence="6">The sequence shown here is derived from an EMBL/GenBank/DDBJ whole genome shotgun (WGS) entry which is preliminary data.</text>
</comment>
<evidence type="ECO:0000313" key="8">
    <source>
        <dbReference type="Proteomes" id="UP000663832"/>
    </source>
</evidence>
<proteinExistence type="inferred from homology"/>
<sequence length="208" mass="24663">MSRNTQLILGRQDDDIFIPSTIPSTNDDVNQLEERFTKLLYNENALETGLCPTRRRIYDDLFSELIRITKVHCLERGVLLERVKNEHTQWMNTYEELYSSSMGYGMRQYLYRMEEEKKLESNINVLENECQKLRDELENESVKFQDLSEQVNQKRLNETKEQRVLRSNARFLKSTKAKTRLNLENTLNQLLASPIFLGEPIDYQKKTT</sequence>
<keyword evidence="8" id="KW-1185">Reference proteome</keyword>
<evidence type="ECO:0000256" key="2">
    <source>
        <dbReference type="ARBA" id="ARBA00023054"/>
    </source>
</evidence>
<keyword evidence="1" id="KW-0243">Dynein</keyword>
<organism evidence="6 9">
    <name type="scientific">Adineta steineri</name>
    <dbReference type="NCBI Taxonomy" id="433720"/>
    <lineage>
        <taxon>Eukaryota</taxon>
        <taxon>Metazoa</taxon>
        <taxon>Spiralia</taxon>
        <taxon>Gnathifera</taxon>
        <taxon>Rotifera</taxon>
        <taxon>Eurotatoria</taxon>
        <taxon>Bdelloidea</taxon>
        <taxon>Adinetida</taxon>
        <taxon>Adinetidae</taxon>
        <taxon>Adineta</taxon>
    </lineage>
</organism>
<keyword evidence="3" id="KW-0505">Motor protein</keyword>
<dbReference type="GO" id="GO:0045504">
    <property type="term" value="F:dynein heavy chain binding"/>
    <property type="evidence" value="ECO:0007669"/>
    <property type="project" value="TreeGrafter"/>
</dbReference>
<dbReference type="Proteomes" id="UP000663832">
    <property type="component" value="Unassembled WGS sequence"/>
</dbReference>
<evidence type="ECO:0000256" key="3">
    <source>
        <dbReference type="ARBA" id="ARBA00023175"/>
    </source>
</evidence>